<gene>
    <name evidence="2" type="ORF">SAMN05216275_14199</name>
</gene>
<evidence type="ECO:0000259" key="1">
    <source>
        <dbReference type="Pfam" id="PF04149"/>
    </source>
</evidence>
<dbReference type="Proteomes" id="UP000199111">
    <property type="component" value="Unassembled WGS sequence"/>
</dbReference>
<organism evidence="2 3">
    <name type="scientific">Streptosporangium canum</name>
    <dbReference type="NCBI Taxonomy" id="324952"/>
    <lineage>
        <taxon>Bacteria</taxon>
        <taxon>Bacillati</taxon>
        <taxon>Actinomycetota</taxon>
        <taxon>Actinomycetes</taxon>
        <taxon>Streptosporangiales</taxon>
        <taxon>Streptosporangiaceae</taxon>
        <taxon>Streptosporangium</taxon>
    </lineage>
</organism>
<keyword evidence="3" id="KW-1185">Reference proteome</keyword>
<dbReference type="InterPro" id="IPR007278">
    <property type="entry name" value="DUF397"/>
</dbReference>
<feature type="domain" description="DUF397" evidence="1">
    <location>
        <begin position="9"/>
        <end position="61"/>
    </location>
</feature>
<proteinExistence type="predicted"/>
<evidence type="ECO:0000313" key="2">
    <source>
        <dbReference type="EMBL" id="SFK93225.1"/>
    </source>
</evidence>
<dbReference type="AlphaFoldDB" id="A0A1I4DJ11"/>
<reference evidence="3" key="1">
    <citation type="submission" date="2016-10" db="EMBL/GenBank/DDBJ databases">
        <authorList>
            <person name="Varghese N."/>
            <person name="Submissions S."/>
        </authorList>
    </citation>
    <scope>NUCLEOTIDE SEQUENCE [LARGE SCALE GENOMIC DNA]</scope>
    <source>
        <strain evidence="3">CGMCC 4.2126</strain>
    </source>
</reference>
<name>A0A1I4DJ11_9ACTN</name>
<dbReference type="GeneID" id="96302985"/>
<protein>
    <recommendedName>
        <fullName evidence="1">DUF397 domain-containing protein</fullName>
    </recommendedName>
</protein>
<dbReference type="Pfam" id="PF04149">
    <property type="entry name" value="DUF397"/>
    <property type="match status" value="1"/>
</dbReference>
<evidence type="ECO:0000313" key="3">
    <source>
        <dbReference type="Proteomes" id="UP000199111"/>
    </source>
</evidence>
<sequence length="66" mass="7302">MDLTQPDPKFRKSSFSGANDGCVDVADLEDGGRIVRNSKDPDGPRVRYTAHEWQMFIAGVKAGEFD</sequence>
<accession>A0A1I4DJ11</accession>
<dbReference type="RefSeq" id="WP_218158933.1">
    <property type="nucleotide sequence ID" value="NZ_FOQY01000041.1"/>
</dbReference>
<dbReference type="EMBL" id="FOQY01000041">
    <property type="protein sequence ID" value="SFK93225.1"/>
    <property type="molecule type" value="Genomic_DNA"/>
</dbReference>